<accession>E4XF30</accession>
<dbReference type="InParanoid" id="E4XF30"/>
<dbReference type="Pfam" id="PF01462">
    <property type="entry name" value="LRRNT"/>
    <property type="match status" value="1"/>
</dbReference>
<dbReference type="SMART" id="SM00013">
    <property type="entry name" value="LRRNT"/>
    <property type="match status" value="1"/>
</dbReference>
<dbReference type="Proteomes" id="UP000001307">
    <property type="component" value="Unassembled WGS sequence"/>
</dbReference>
<dbReference type="PANTHER" id="PTHR45712:SF31">
    <property type="entry name" value="PODOCAN"/>
    <property type="match status" value="1"/>
</dbReference>
<keyword evidence="5" id="KW-0812">Transmembrane</keyword>
<dbReference type="SMART" id="SM00369">
    <property type="entry name" value="LRR_TYP"/>
    <property type="match status" value="6"/>
</dbReference>
<evidence type="ECO:0000313" key="8">
    <source>
        <dbReference type="EMBL" id="CBY24214.1"/>
    </source>
</evidence>
<dbReference type="AlphaFoldDB" id="E4XF30"/>
<dbReference type="InterPro" id="IPR032675">
    <property type="entry name" value="LRR_dom_sf"/>
</dbReference>
<dbReference type="PROSITE" id="PS51450">
    <property type="entry name" value="LRR"/>
    <property type="match status" value="1"/>
</dbReference>
<organism evidence="8">
    <name type="scientific">Oikopleura dioica</name>
    <name type="common">Tunicate</name>
    <dbReference type="NCBI Taxonomy" id="34765"/>
    <lineage>
        <taxon>Eukaryota</taxon>
        <taxon>Metazoa</taxon>
        <taxon>Chordata</taxon>
        <taxon>Tunicata</taxon>
        <taxon>Appendicularia</taxon>
        <taxon>Copelata</taxon>
        <taxon>Oikopleuridae</taxon>
        <taxon>Oikopleura</taxon>
    </lineage>
</organism>
<feature type="domain" description="LRRNT" evidence="7">
    <location>
        <begin position="13"/>
        <end position="46"/>
    </location>
</feature>
<dbReference type="InterPro" id="IPR001611">
    <property type="entry name" value="Leu-rich_rpt"/>
</dbReference>
<keyword evidence="3" id="KW-0677">Repeat</keyword>
<evidence type="ECO:0000256" key="6">
    <source>
        <dbReference type="SAM" id="SignalP"/>
    </source>
</evidence>
<gene>
    <name evidence="8" type="ORF">GSOID_T00009563001</name>
</gene>
<evidence type="ECO:0000313" key="9">
    <source>
        <dbReference type="Proteomes" id="UP000001307"/>
    </source>
</evidence>
<evidence type="ECO:0000256" key="5">
    <source>
        <dbReference type="SAM" id="Phobius"/>
    </source>
</evidence>
<reference evidence="8" key="1">
    <citation type="journal article" date="2010" name="Science">
        <title>Plasticity of animal genome architecture unmasked by rapid evolution of a pelagic tunicate.</title>
        <authorList>
            <person name="Denoeud F."/>
            <person name="Henriet S."/>
            <person name="Mungpakdee S."/>
            <person name="Aury J.M."/>
            <person name="Da Silva C."/>
            <person name="Brinkmann H."/>
            <person name="Mikhaleva J."/>
            <person name="Olsen L.C."/>
            <person name="Jubin C."/>
            <person name="Canestro C."/>
            <person name="Bouquet J.M."/>
            <person name="Danks G."/>
            <person name="Poulain J."/>
            <person name="Campsteijn C."/>
            <person name="Adamski M."/>
            <person name="Cross I."/>
            <person name="Yadetie F."/>
            <person name="Muffato M."/>
            <person name="Louis A."/>
            <person name="Butcher S."/>
            <person name="Tsagkogeorga G."/>
            <person name="Konrad A."/>
            <person name="Singh S."/>
            <person name="Jensen M.F."/>
            <person name="Cong E.H."/>
            <person name="Eikeseth-Otteraa H."/>
            <person name="Noel B."/>
            <person name="Anthouard V."/>
            <person name="Porcel B.M."/>
            <person name="Kachouri-Lafond R."/>
            <person name="Nishino A."/>
            <person name="Ugolini M."/>
            <person name="Chourrout P."/>
            <person name="Nishida H."/>
            <person name="Aasland R."/>
            <person name="Huzurbazar S."/>
            <person name="Westhof E."/>
            <person name="Delsuc F."/>
            <person name="Lehrach H."/>
            <person name="Reinhardt R."/>
            <person name="Weissenbach J."/>
            <person name="Roy S.W."/>
            <person name="Artiguenave F."/>
            <person name="Postlethwait J.H."/>
            <person name="Manak J.R."/>
            <person name="Thompson E.M."/>
            <person name="Jaillon O."/>
            <person name="Du Pasquier L."/>
            <person name="Boudinot P."/>
            <person name="Liberles D.A."/>
            <person name="Volff J.N."/>
            <person name="Philippe H."/>
            <person name="Lenhard B."/>
            <person name="Roest Crollius H."/>
            <person name="Wincker P."/>
            <person name="Chourrout D."/>
        </authorList>
    </citation>
    <scope>NUCLEOTIDE SEQUENCE [LARGE SCALE GENOMIC DNA]</scope>
</reference>
<evidence type="ECO:0000259" key="7">
    <source>
        <dbReference type="SMART" id="SM00013"/>
    </source>
</evidence>
<evidence type="ECO:0000256" key="1">
    <source>
        <dbReference type="ARBA" id="ARBA00022614"/>
    </source>
</evidence>
<keyword evidence="1" id="KW-0433">Leucine-rich repeat</keyword>
<protein>
    <recommendedName>
        <fullName evidence="7">LRRNT domain-containing protein</fullName>
    </recommendedName>
</protein>
<dbReference type="SUPFAM" id="SSF52058">
    <property type="entry name" value="L domain-like"/>
    <property type="match status" value="1"/>
</dbReference>
<keyword evidence="2 6" id="KW-0732">Signal</keyword>
<dbReference type="GO" id="GO:0005615">
    <property type="term" value="C:extracellular space"/>
    <property type="evidence" value="ECO:0007669"/>
    <property type="project" value="TreeGrafter"/>
</dbReference>
<evidence type="ECO:0000256" key="3">
    <source>
        <dbReference type="ARBA" id="ARBA00022737"/>
    </source>
</evidence>
<name>E4XF30_OIKDI</name>
<feature type="signal peptide" evidence="6">
    <location>
        <begin position="1"/>
        <end position="20"/>
    </location>
</feature>
<feature type="chain" id="PRO_5003192553" description="LRRNT domain-containing protein" evidence="6">
    <location>
        <begin position="21"/>
        <end position="554"/>
    </location>
</feature>
<proteinExistence type="predicted"/>
<dbReference type="InterPro" id="IPR050333">
    <property type="entry name" value="SLRP"/>
</dbReference>
<keyword evidence="9" id="KW-1185">Reference proteome</keyword>
<dbReference type="Pfam" id="PF13855">
    <property type="entry name" value="LRR_8"/>
    <property type="match status" value="3"/>
</dbReference>
<dbReference type="EMBL" id="FN653044">
    <property type="protein sequence ID" value="CBY24214.1"/>
    <property type="molecule type" value="Genomic_DNA"/>
</dbReference>
<sequence>MRLLLPLLVIAGACPPECRCDSRRRVYCNDRGLRTFPSGIPQETQILYLQDNILESSSALNDGLMKLTELEALMIYKNRLTEIPAVNSASLRTLRLNTNRITRISENAFAKTASLRELILDDNLLTTSGISSVSFNGLSKISILSMNQNRFTEFPPELPGSLSALYLAQNQISFISKRSTTQLTNLTVLNLAENKLSDGSIEESTFANLRQLKELRLGHNFFSSVPNNLPRTLTELSLIANQIMTLKSACLKSFQSLRSLDIAHNRLRWVEQNAFDDLLALDRIDLSYNSWTCDCYTKNLVMFLQTSHSLSEINGDIRCGSESIALETITDDQLECETIKPNVSVDQNLATVQFSLLGKESPPMSNYKLHYNELSSNTSSSVLISPEENIQLQLSNGLWRFCILNDFLSPELSLDDCSKISIGLSASSVGPEVTEIAAVGPEAIMAIAIAIVSVVSIVVLVVFITCRRKQYSQMKYLSSTEPLYFVPKRFIPSQNGTKSNTKELTLDASKEFAVTLMLRQPPEDNRLYKVQSDASDVYDTGFSGSSRQDSSLFI</sequence>
<dbReference type="Gene3D" id="3.80.10.10">
    <property type="entry name" value="Ribonuclease Inhibitor"/>
    <property type="match status" value="1"/>
</dbReference>
<feature type="transmembrane region" description="Helical" evidence="5">
    <location>
        <begin position="443"/>
        <end position="466"/>
    </location>
</feature>
<keyword evidence="4" id="KW-0325">Glycoprotein</keyword>
<dbReference type="PANTHER" id="PTHR45712">
    <property type="entry name" value="AGAP008170-PA"/>
    <property type="match status" value="1"/>
</dbReference>
<keyword evidence="5" id="KW-1133">Transmembrane helix</keyword>
<dbReference type="OrthoDB" id="676979at2759"/>
<evidence type="ECO:0000256" key="4">
    <source>
        <dbReference type="ARBA" id="ARBA00023180"/>
    </source>
</evidence>
<keyword evidence="5" id="KW-0472">Membrane</keyword>
<evidence type="ECO:0000256" key="2">
    <source>
        <dbReference type="ARBA" id="ARBA00022729"/>
    </source>
</evidence>
<dbReference type="InterPro" id="IPR000372">
    <property type="entry name" value="LRRNT"/>
</dbReference>
<dbReference type="InterPro" id="IPR003591">
    <property type="entry name" value="Leu-rich_rpt_typical-subtyp"/>
</dbReference>